<proteinExistence type="predicted"/>
<dbReference type="TCDB" id="8.A.45.2.1">
    <property type="family name" value="the essential mcu regulator emre (emre) family"/>
</dbReference>
<name>A9UTZ4_MONBE</name>
<dbReference type="EMBL" id="CH991545">
    <property type="protein sequence ID" value="EDQ91579.1"/>
    <property type="molecule type" value="Genomic_DNA"/>
</dbReference>
<dbReference type="KEGG" id="mbr:MONBRDRAFT_23617"/>
<feature type="compositionally biased region" description="Basic and acidic residues" evidence="1">
    <location>
        <begin position="49"/>
        <end position="67"/>
    </location>
</feature>
<protein>
    <submittedName>
        <fullName evidence="2">Uncharacterized protein</fullName>
    </submittedName>
</protein>
<reference evidence="2 3" key="1">
    <citation type="journal article" date="2008" name="Nature">
        <title>The genome of the choanoflagellate Monosiga brevicollis and the origin of metazoans.</title>
        <authorList>
            <consortium name="JGI Sequencing"/>
            <person name="King N."/>
            <person name="Westbrook M.J."/>
            <person name="Young S.L."/>
            <person name="Kuo A."/>
            <person name="Abedin M."/>
            <person name="Chapman J."/>
            <person name="Fairclough S."/>
            <person name="Hellsten U."/>
            <person name="Isogai Y."/>
            <person name="Letunic I."/>
            <person name="Marr M."/>
            <person name="Pincus D."/>
            <person name="Putnam N."/>
            <person name="Rokas A."/>
            <person name="Wright K.J."/>
            <person name="Zuzow R."/>
            <person name="Dirks W."/>
            <person name="Good M."/>
            <person name="Goodstein D."/>
            <person name="Lemons D."/>
            <person name="Li W."/>
            <person name="Lyons J.B."/>
            <person name="Morris A."/>
            <person name="Nichols S."/>
            <person name="Richter D.J."/>
            <person name="Salamov A."/>
            <person name="Bork P."/>
            <person name="Lim W.A."/>
            <person name="Manning G."/>
            <person name="Miller W.T."/>
            <person name="McGinnis W."/>
            <person name="Shapiro H."/>
            <person name="Tjian R."/>
            <person name="Grigoriev I.V."/>
            <person name="Rokhsar D."/>
        </authorList>
    </citation>
    <scope>NUCLEOTIDE SEQUENCE [LARGE SCALE GENOMIC DNA]</scope>
    <source>
        <strain evidence="3">MX1 / ATCC 50154</strain>
    </source>
</reference>
<accession>A9UTZ4</accession>
<dbReference type="Proteomes" id="UP000001357">
    <property type="component" value="Unassembled WGS sequence"/>
</dbReference>
<dbReference type="InParanoid" id="A9UTZ4"/>
<dbReference type="GeneID" id="5889163"/>
<organism evidence="2 3">
    <name type="scientific">Monosiga brevicollis</name>
    <name type="common">Choanoflagellate</name>
    <dbReference type="NCBI Taxonomy" id="81824"/>
    <lineage>
        <taxon>Eukaryota</taxon>
        <taxon>Choanoflagellata</taxon>
        <taxon>Craspedida</taxon>
        <taxon>Salpingoecidae</taxon>
        <taxon>Monosiga</taxon>
    </lineage>
</organism>
<dbReference type="RefSeq" id="XP_001744001.1">
    <property type="nucleotide sequence ID" value="XM_001743949.1"/>
</dbReference>
<evidence type="ECO:0000313" key="3">
    <source>
        <dbReference type="Proteomes" id="UP000001357"/>
    </source>
</evidence>
<feature type="compositionally biased region" description="Low complexity" evidence="1">
    <location>
        <begin position="26"/>
        <end position="42"/>
    </location>
</feature>
<gene>
    <name evidence="2" type="ORF">MONBRDRAFT_23617</name>
</gene>
<dbReference type="AlphaFoldDB" id="A9UTZ4"/>
<keyword evidence="3" id="KW-1185">Reference proteome</keyword>
<feature type="region of interest" description="Disordered" evidence="1">
    <location>
        <begin position="1"/>
        <end position="77"/>
    </location>
</feature>
<sequence>MPYTIQLLRPAKQPEFFKVHPRRSNSSRSSSNSNSSNSSSSSGQTCQDFKQKAKREREREKSKDTKEKHNRVSGKMASALRWAAPQLRRQMCARDPTVLARRTEVSFRSHEIIPERPNNLSWITFIGFCVVTPISIYAGAETARYLVSFVEDNDIWHYEPDDD</sequence>
<evidence type="ECO:0000313" key="2">
    <source>
        <dbReference type="EMBL" id="EDQ91579.1"/>
    </source>
</evidence>
<evidence type="ECO:0000256" key="1">
    <source>
        <dbReference type="SAM" id="MobiDB-lite"/>
    </source>
</evidence>